<dbReference type="Proteomes" id="UP000054653">
    <property type="component" value="Unassembled WGS sequence"/>
</dbReference>
<keyword evidence="2" id="KW-1185">Reference proteome</keyword>
<dbReference type="AlphaFoldDB" id="A0A0V1C7X5"/>
<accession>A0A0V1C7X5</accession>
<evidence type="ECO:0000313" key="1">
    <source>
        <dbReference type="EMBL" id="KRY45344.1"/>
    </source>
</evidence>
<sequence>MSGYILEDRRRITVVRWLQRAAVNKHCALYLSFEWDNVTGKARELVWLPRALLTFNIDISVRAEKPVGRHRPVVA</sequence>
<organism evidence="1 2">
    <name type="scientific">Trichinella britovi</name>
    <name type="common">Parasitic roundworm</name>
    <dbReference type="NCBI Taxonomy" id="45882"/>
    <lineage>
        <taxon>Eukaryota</taxon>
        <taxon>Metazoa</taxon>
        <taxon>Ecdysozoa</taxon>
        <taxon>Nematoda</taxon>
        <taxon>Enoplea</taxon>
        <taxon>Dorylaimia</taxon>
        <taxon>Trichinellida</taxon>
        <taxon>Trichinellidae</taxon>
        <taxon>Trichinella</taxon>
    </lineage>
</organism>
<gene>
    <name evidence="1" type="ORF">T03_13990</name>
</gene>
<evidence type="ECO:0000313" key="2">
    <source>
        <dbReference type="Proteomes" id="UP000054653"/>
    </source>
</evidence>
<protein>
    <submittedName>
        <fullName evidence="1">Uncharacterized protein</fullName>
    </submittedName>
</protein>
<proteinExistence type="predicted"/>
<name>A0A0V1C7X5_TRIBR</name>
<dbReference type="EMBL" id="JYDI01000374">
    <property type="protein sequence ID" value="KRY45344.1"/>
    <property type="molecule type" value="Genomic_DNA"/>
</dbReference>
<comment type="caution">
    <text evidence="1">The sequence shown here is derived from an EMBL/GenBank/DDBJ whole genome shotgun (WGS) entry which is preliminary data.</text>
</comment>
<reference evidence="1 2" key="1">
    <citation type="submission" date="2015-01" db="EMBL/GenBank/DDBJ databases">
        <title>Evolution of Trichinella species and genotypes.</title>
        <authorList>
            <person name="Korhonen P.K."/>
            <person name="Edoardo P."/>
            <person name="Giuseppe L.R."/>
            <person name="Gasser R.B."/>
        </authorList>
    </citation>
    <scope>NUCLEOTIDE SEQUENCE [LARGE SCALE GENOMIC DNA]</scope>
    <source>
        <strain evidence="1">ISS120</strain>
    </source>
</reference>